<evidence type="ECO:0000313" key="3">
    <source>
        <dbReference type="Proteomes" id="UP001162060"/>
    </source>
</evidence>
<reference evidence="2" key="1">
    <citation type="submission" date="2024-01" db="EMBL/GenBank/DDBJ databases">
        <authorList>
            <person name="Webb A."/>
        </authorList>
    </citation>
    <scope>NUCLEOTIDE SEQUENCE</scope>
    <source>
        <strain evidence="2">Pm1</strain>
    </source>
</reference>
<evidence type="ECO:0000256" key="1">
    <source>
        <dbReference type="SAM" id="MobiDB-lite"/>
    </source>
</evidence>
<comment type="caution">
    <text evidence="2">The sequence shown here is derived from an EMBL/GenBank/DDBJ whole genome shotgun (WGS) entry which is preliminary data.</text>
</comment>
<organism evidence="2 3">
    <name type="scientific">Peronospora matthiolae</name>
    <dbReference type="NCBI Taxonomy" id="2874970"/>
    <lineage>
        <taxon>Eukaryota</taxon>
        <taxon>Sar</taxon>
        <taxon>Stramenopiles</taxon>
        <taxon>Oomycota</taxon>
        <taxon>Peronosporomycetes</taxon>
        <taxon>Peronosporales</taxon>
        <taxon>Peronosporaceae</taxon>
        <taxon>Peronospora</taxon>
    </lineage>
</organism>
<protein>
    <submittedName>
        <fullName evidence="2">Uncharacterized protein</fullName>
    </submittedName>
</protein>
<dbReference type="EMBL" id="CAKLBY020000113">
    <property type="protein sequence ID" value="CAK7927652.1"/>
    <property type="molecule type" value="Genomic_DNA"/>
</dbReference>
<sequence>MMVEQVFPSSPTVVESVFPHGQFMVEQGLPHGVTAVEQGLPLQASTDEYDIIPSRDFEILDEDTQCLEEGDGLSPSCGSPASSMKSKHDGDASIDNTVFKCVHAVAYVDGSPQRRQFIKVASPPRDASSITRLPGISWKHFLRDLMGGMVEHVCLVINEVKPELNKEHLTRPRSAAP</sequence>
<name>A0AAV1U2D7_9STRA</name>
<gene>
    <name evidence="2" type="ORF">PM001_LOCUS12802</name>
</gene>
<proteinExistence type="predicted"/>
<dbReference type="Proteomes" id="UP001162060">
    <property type="component" value="Unassembled WGS sequence"/>
</dbReference>
<accession>A0AAV1U2D7</accession>
<dbReference type="AlphaFoldDB" id="A0AAV1U2D7"/>
<evidence type="ECO:0000313" key="2">
    <source>
        <dbReference type="EMBL" id="CAK7927652.1"/>
    </source>
</evidence>
<feature type="region of interest" description="Disordered" evidence="1">
    <location>
        <begin position="69"/>
        <end position="89"/>
    </location>
</feature>